<dbReference type="InterPro" id="IPR006076">
    <property type="entry name" value="FAD-dep_OxRdtase"/>
</dbReference>
<dbReference type="EMBL" id="CP000151">
    <property type="protein sequence ID" value="ABB10092.1"/>
    <property type="molecule type" value="Genomic_DNA"/>
</dbReference>
<dbReference type="EC" id="1.5.3.1" evidence="3"/>
<keyword evidence="4" id="KW-1185">Reference proteome</keyword>
<dbReference type="AlphaFoldDB" id="Q39BS4"/>
<dbReference type="InterPro" id="IPR036188">
    <property type="entry name" value="FAD/NAD-bd_sf"/>
</dbReference>
<evidence type="ECO:0000256" key="1">
    <source>
        <dbReference type="ARBA" id="ARBA00023002"/>
    </source>
</evidence>
<accession>Q39BS4</accession>
<evidence type="ECO:0000259" key="2">
    <source>
        <dbReference type="Pfam" id="PF01266"/>
    </source>
</evidence>
<organism evidence="3 4">
    <name type="scientific">Burkholderia lata (strain ATCC 17760 / DSM 23089 / LMG 22485 / NCIMB 9086 / R18194 / 383)</name>
    <dbReference type="NCBI Taxonomy" id="482957"/>
    <lineage>
        <taxon>Bacteria</taxon>
        <taxon>Pseudomonadati</taxon>
        <taxon>Pseudomonadota</taxon>
        <taxon>Betaproteobacteria</taxon>
        <taxon>Burkholderiales</taxon>
        <taxon>Burkholderiaceae</taxon>
        <taxon>Burkholderia</taxon>
        <taxon>Burkholderia cepacia complex</taxon>
    </lineage>
</organism>
<proteinExistence type="predicted"/>
<dbReference type="NCBIfam" id="TIGR03329">
    <property type="entry name" value="Phn_aa_oxid"/>
    <property type="match status" value="1"/>
</dbReference>
<gene>
    <name evidence="3" type="ordered locus">Bcep18194_A6498</name>
</gene>
<dbReference type="SUPFAM" id="SSF51905">
    <property type="entry name" value="FAD/NAD(P)-binding domain"/>
    <property type="match status" value="1"/>
</dbReference>
<dbReference type="Proteomes" id="UP000002705">
    <property type="component" value="Chromosome 1"/>
</dbReference>
<dbReference type="PANTHER" id="PTHR13847">
    <property type="entry name" value="SARCOSINE DEHYDROGENASE-RELATED"/>
    <property type="match status" value="1"/>
</dbReference>
<dbReference type="PANTHER" id="PTHR13847:SF285">
    <property type="entry name" value="FAD DEPENDENT OXIDOREDUCTASE DOMAIN-CONTAINING PROTEIN"/>
    <property type="match status" value="1"/>
</dbReference>
<reference evidence="3" key="1">
    <citation type="submission" date="2009-01" db="EMBL/GenBank/DDBJ databases">
        <title>Complete sequence of chromosome 1 of Burkholderia sp. 383.</title>
        <authorList>
            <consortium name="US DOE Joint Genome Institute"/>
            <person name="Copeland A."/>
            <person name="Lucas S."/>
            <person name="Lapidus A."/>
            <person name="Barry K."/>
            <person name="Detter J.C."/>
            <person name="Glavina T."/>
            <person name="Hammon N."/>
            <person name="Israni S."/>
            <person name="Pitluck S."/>
            <person name="Chain P."/>
            <person name="Malfatti S."/>
            <person name="Shin M."/>
            <person name="Vergez L."/>
            <person name="Schmutz J."/>
            <person name="Larimer F."/>
            <person name="Land M."/>
            <person name="Kyrpides N."/>
            <person name="Lykidis A."/>
            <person name="Richardson P."/>
        </authorList>
    </citation>
    <scope>NUCLEOTIDE SEQUENCE</scope>
    <source>
        <strain evidence="3">383</strain>
    </source>
</reference>
<sequence length="491" mass="52849">MVPAACTFACGGRCFSGRARHGPFSKPPLMRPFWIEQALFNDGDLAPALQGETRADVCIVGGGFTGLWTAIQAKQQNPALDIAIVEADLCGAGASGRNGGCLLTWSAKFLTLRRLFGEAEAIRLVKASEAAVQHIADFCRAHDIDAELRLDGTLYTATSRAQVGTLAPVLDALAACGIRSYEPLPPAEVARRSGSARNLDGVYSPIAATVHPGKLVRGLRRVALAMGIRIYERTPMLDFTPGQPAVVRTPSGSVSAGKLVFAINAWMASRFPQFERTIAVVSSDMVITEKCPELLEKTGLVDGVSVLDSRIFVYYYRTTADGRLMLGKGGNTFSWRSRIAPVFDRRSPYEAQLTQSLREFFPSLAGVPVTASWNGPSDRSVTGFPFFGRLDDAPNVFYGFGYSGNGVGPTYMGGQILSSLVLGLDNAWTRSPIVRGPLGAFPPEPIRYVGAHVVRNAIRRKERAEDESRQPAVVDTWLAKFASAAGKADKA</sequence>
<evidence type="ECO:0000313" key="4">
    <source>
        <dbReference type="Proteomes" id="UP000002705"/>
    </source>
</evidence>
<feature type="domain" description="FAD dependent oxidoreductase" evidence="2">
    <location>
        <begin position="56"/>
        <end position="419"/>
    </location>
</feature>
<dbReference type="Gene3D" id="3.30.9.10">
    <property type="entry name" value="D-Amino Acid Oxidase, subunit A, domain 2"/>
    <property type="match status" value="1"/>
</dbReference>
<dbReference type="PATRIC" id="fig|482957.22.peg.3530"/>
<dbReference type="Pfam" id="PF01266">
    <property type="entry name" value="DAO"/>
    <property type="match status" value="1"/>
</dbReference>
<name>Q39BS4_BURL3</name>
<dbReference type="HOGENOM" id="CLU_007884_3_2_4"/>
<dbReference type="Gene3D" id="3.50.50.60">
    <property type="entry name" value="FAD/NAD(P)-binding domain"/>
    <property type="match status" value="1"/>
</dbReference>
<protein>
    <submittedName>
        <fullName evidence="3">FAD dependent oxidoreductase</fullName>
        <ecNumber evidence="3">1.5.3.1</ecNumber>
    </submittedName>
</protein>
<keyword evidence="1 3" id="KW-0560">Oxidoreductase</keyword>
<dbReference type="InterPro" id="IPR017715">
    <property type="entry name" value="NH2-phosphonate_OxRdtase"/>
</dbReference>
<evidence type="ECO:0000313" key="3">
    <source>
        <dbReference type="EMBL" id="ABB10092.1"/>
    </source>
</evidence>
<dbReference type="GO" id="GO:0005737">
    <property type="term" value="C:cytoplasm"/>
    <property type="evidence" value="ECO:0007669"/>
    <property type="project" value="TreeGrafter"/>
</dbReference>
<dbReference type="KEGG" id="bur:Bcep18194_A6498"/>
<dbReference type="GO" id="GO:0008115">
    <property type="term" value="F:sarcosine oxidase activity"/>
    <property type="evidence" value="ECO:0007669"/>
    <property type="project" value="UniProtKB-EC"/>
</dbReference>